<name>A0ABW8K8I2_9GAMM</name>
<evidence type="ECO:0008006" key="4">
    <source>
        <dbReference type="Google" id="ProtNLM"/>
    </source>
</evidence>
<organism evidence="2 3">
    <name type="scientific">Dyella koreensis</name>
    <dbReference type="NCBI Taxonomy" id="311235"/>
    <lineage>
        <taxon>Bacteria</taxon>
        <taxon>Pseudomonadati</taxon>
        <taxon>Pseudomonadota</taxon>
        <taxon>Gammaproteobacteria</taxon>
        <taxon>Lysobacterales</taxon>
        <taxon>Rhodanobacteraceae</taxon>
        <taxon>Dyella</taxon>
    </lineage>
</organism>
<gene>
    <name evidence="2" type="ORF">ISS97_18155</name>
</gene>
<evidence type="ECO:0000313" key="2">
    <source>
        <dbReference type="EMBL" id="MFK2919199.1"/>
    </source>
</evidence>
<dbReference type="Proteomes" id="UP001620408">
    <property type="component" value="Unassembled WGS sequence"/>
</dbReference>
<comment type="caution">
    <text evidence="2">The sequence shown here is derived from an EMBL/GenBank/DDBJ whole genome shotgun (WGS) entry which is preliminary data.</text>
</comment>
<keyword evidence="3" id="KW-1185">Reference proteome</keyword>
<keyword evidence="1" id="KW-1133">Transmembrane helix</keyword>
<proteinExistence type="predicted"/>
<dbReference type="RefSeq" id="WP_379983178.1">
    <property type="nucleotide sequence ID" value="NZ_JADIKD010000012.1"/>
</dbReference>
<sequence>MGSTPITHSLPTVFWWLGLNAVEQAAWAAAIMGLLAAAGGFAAAIASFRAARIALEIAGKQAAREDARRTRREETHAANIFNELALLHGHTEDMKVASQQLIEMDAGNPRIGQEISSYWKQSKEWESLVKQVDAESVTMLPDDCAPHIAAVVSTIRTSCFQIDRACTQYQEHVFWVVKVKNAARNTMVKCDEVLSNYKPFLEYAKRTFGAEIPDEDVLIED</sequence>
<dbReference type="EMBL" id="JADIKD010000012">
    <property type="protein sequence ID" value="MFK2919199.1"/>
    <property type="molecule type" value="Genomic_DNA"/>
</dbReference>
<keyword evidence="1" id="KW-0472">Membrane</keyword>
<evidence type="ECO:0000313" key="3">
    <source>
        <dbReference type="Proteomes" id="UP001620408"/>
    </source>
</evidence>
<protein>
    <recommendedName>
        <fullName evidence="4">DUF4760 domain-containing protein</fullName>
    </recommendedName>
</protein>
<keyword evidence="1" id="KW-0812">Transmembrane</keyword>
<evidence type="ECO:0000256" key="1">
    <source>
        <dbReference type="SAM" id="Phobius"/>
    </source>
</evidence>
<feature type="transmembrane region" description="Helical" evidence="1">
    <location>
        <begin position="25"/>
        <end position="48"/>
    </location>
</feature>
<reference evidence="2 3" key="1">
    <citation type="submission" date="2020-10" db="EMBL/GenBank/DDBJ databases">
        <title>Phylogeny of dyella-like bacteria.</title>
        <authorList>
            <person name="Fu J."/>
        </authorList>
    </citation>
    <scope>NUCLEOTIDE SEQUENCE [LARGE SCALE GENOMIC DNA]</scope>
    <source>
        <strain evidence="2 3">BB4</strain>
    </source>
</reference>
<accession>A0ABW8K8I2</accession>